<evidence type="ECO:0008006" key="4">
    <source>
        <dbReference type="Google" id="ProtNLM"/>
    </source>
</evidence>
<sequence>MIDRLFIAHPRSVGESYGEHAATAARFGVTMMVGGAACLVHAVLPFLFVRTASDSVKRLYAQMKARQPAFAEQKPAFQQPEWQLDYEI</sequence>
<dbReference type="OrthoDB" id="7652114at2"/>
<organism evidence="2 3">
    <name type="scientific">Sphingomonas pokkalii</name>
    <dbReference type="NCBI Taxonomy" id="2175090"/>
    <lineage>
        <taxon>Bacteria</taxon>
        <taxon>Pseudomonadati</taxon>
        <taxon>Pseudomonadota</taxon>
        <taxon>Alphaproteobacteria</taxon>
        <taxon>Sphingomonadales</taxon>
        <taxon>Sphingomonadaceae</taxon>
        <taxon>Sphingomonas</taxon>
    </lineage>
</organism>
<gene>
    <name evidence="2" type="ORF">DD559_12855</name>
</gene>
<keyword evidence="1" id="KW-0812">Transmembrane</keyword>
<evidence type="ECO:0000313" key="2">
    <source>
        <dbReference type="EMBL" id="PVX30107.1"/>
    </source>
</evidence>
<dbReference type="Pfam" id="PF19883">
    <property type="entry name" value="DUF6356"/>
    <property type="match status" value="1"/>
</dbReference>
<reference evidence="2 3" key="1">
    <citation type="submission" date="2018-05" db="EMBL/GenBank/DDBJ databases">
        <title>Description of Sphingomonas pokkalii sp nov, isolated from the rhizosphere of saline tolerant pokkali rice and its draft genome analysis.</title>
        <authorList>
            <person name="Menon R."/>
            <person name="Kumari S."/>
            <person name="Rameshkumar N."/>
        </authorList>
    </citation>
    <scope>NUCLEOTIDE SEQUENCE [LARGE SCALE GENOMIC DNA]</scope>
    <source>
        <strain evidence="2 3">L3B27</strain>
    </source>
</reference>
<keyword evidence="1" id="KW-0472">Membrane</keyword>
<dbReference type="EMBL" id="QENQ01000001">
    <property type="protein sequence ID" value="PVX30107.1"/>
    <property type="molecule type" value="Genomic_DNA"/>
</dbReference>
<keyword evidence="3" id="KW-1185">Reference proteome</keyword>
<comment type="caution">
    <text evidence="2">The sequence shown here is derived from an EMBL/GenBank/DDBJ whole genome shotgun (WGS) entry which is preliminary data.</text>
</comment>
<feature type="transmembrane region" description="Helical" evidence="1">
    <location>
        <begin position="27"/>
        <end position="49"/>
    </location>
</feature>
<dbReference type="RefSeq" id="WP_116469524.1">
    <property type="nucleotide sequence ID" value="NZ_QENQ01000001.1"/>
</dbReference>
<dbReference type="InterPro" id="IPR045936">
    <property type="entry name" value="DUF6356"/>
</dbReference>
<evidence type="ECO:0000256" key="1">
    <source>
        <dbReference type="SAM" id="Phobius"/>
    </source>
</evidence>
<keyword evidence="1" id="KW-1133">Transmembrane helix</keyword>
<dbReference type="Proteomes" id="UP000245890">
    <property type="component" value="Unassembled WGS sequence"/>
</dbReference>
<dbReference type="AlphaFoldDB" id="A0A2U0SFH0"/>
<protein>
    <recommendedName>
        <fullName evidence="4">Capsule biosynthesis protein</fullName>
    </recommendedName>
</protein>
<name>A0A2U0SFH0_9SPHN</name>
<accession>A0A2U0SFH0</accession>
<evidence type="ECO:0000313" key="3">
    <source>
        <dbReference type="Proteomes" id="UP000245890"/>
    </source>
</evidence>
<proteinExistence type="predicted"/>